<accession>A0A143H9V0</accession>
<dbReference type="AlphaFoldDB" id="A0A143H9V0"/>
<proteinExistence type="predicted"/>
<dbReference type="RefSeq" id="WP_066785609.1">
    <property type="nucleotide sequence ID" value="NZ_CP014806.1"/>
</dbReference>
<dbReference type="Proteomes" id="UP000076021">
    <property type="component" value="Chromosome"/>
</dbReference>
<dbReference type="InterPro" id="IPR021136">
    <property type="entry name" value="Flagellar_hook_control-like_C"/>
</dbReference>
<gene>
    <name evidence="3" type="ORF">ATY39_02990</name>
</gene>
<feature type="domain" description="Flagellar hook-length control protein-like C-terminal" evidence="2">
    <location>
        <begin position="321"/>
        <end position="391"/>
    </location>
</feature>
<organism evidence="3 4">
    <name type="scientific">Rummeliibacillus stabekisii</name>
    <dbReference type="NCBI Taxonomy" id="241244"/>
    <lineage>
        <taxon>Bacteria</taxon>
        <taxon>Bacillati</taxon>
        <taxon>Bacillota</taxon>
        <taxon>Bacilli</taxon>
        <taxon>Bacillales</taxon>
        <taxon>Caryophanaceae</taxon>
        <taxon>Rummeliibacillus</taxon>
    </lineage>
</organism>
<feature type="compositionally biased region" description="Low complexity" evidence="1">
    <location>
        <begin position="402"/>
        <end position="413"/>
    </location>
</feature>
<feature type="compositionally biased region" description="Basic and acidic residues" evidence="1">
    <location>
        <begin position="421"/>
        <end position="430"/>
    </location>
</feature>
<dbReference type="EMBL" id="CP014806">
    <property type="protein sequence ID" value="AMW98492.1"/>
    <property type="molecule type" value="Genomic_DNA"/>
</dbReference>
<feature type="region of interest" description="Disordered" evidence="1">
    <location>
        <begin position="394"/>
        <end position="439"/>
    </location>
</feature>
<reference evidence="4" key="2">
    <citation type="submission" date="2016-03" db="EMBL/GenBank/DDBJ databases">
        <authorList>
            <person name="Ploux O."/>
        </authorList>
    </citation>
    <scope>NUCLEOTIDE SEQUENCE [LARGE SCALE GENOMIC DNA]</scope>
    <source>
        <strain evidence="4">PP9</strain>
    </source>
</reference>
<sequence length="439" mass="49129">MNIDRLDLIQPVKVENEGTKPQQQAEGNSGFLNELSTATEKTASKTESNVVEIPKEDEERNTFRVNLQQGLEGLLGASLKLSKTQAQFESNEVKPDDLIPILQTNTLEELGQLLNVKIDEDELTNGQLTLDKILSSLGIQKEEFQKTIKQLTEDDAKAQDIWDLLVSLDQNAYSFIQKIVSSINGGKASELPKAQTSELLQVLKVVALVSQKTDMTVKQEYLTYQAKEILNVIAEKAGQQAEQSKTSKLTLPKLQNTQDLNIKTNLEAATNNQASTVQPLTKEITSNHTISIALPDNKAGQAETFVKEFQSIIERMQISKNMAGTKLLIKLYPENLGSIRVELSQKDGLLTARFLASTAIGKDMLESQIQQLKQGLVNQHIQLDRIDVAQALSEPARNEKGQQQYQQQSFKQQTNDDQQQPEEKEERSSFEDFLMEMEV</sequence>
<dbReference type="Gene3D" id="3.30.750.140">
    <property type="match status" value="1"/>
</dbReference>
<dbReference type="InterPro" id="IPR038610">
    <property type="entry name" value="FliK-like_C_sf"/>
</dbReference>
<keyword evidence="4" id="KW-1185">Reference proteome</keyword>
<dbReference type="OrthoDB" id="2112988at2"/>
<evidence type="ECO:0000256" key="1">
    <source>
        <dbReference type="SAM" id="MobiDB-lite"/>
    </source>
</evidence>
<dbReference type="STRING" id="241244.ATY39_02990"/>
<dbReference type="KEGG" id="rst:ATY39_02990"/>
<dbReference type="CDD" id="cd17470">
    <property type="entry name" value="T3SS_Flik_C"/>
    <property type="match status" value="1"/>
</dbReference>
<evidence type="ECO:0000313" key="4">
    <source>
        <dbReference type="Proteomes" id="UP000076021"/>
    </source>
</evidence>
<protein>
    <recommendedName>
        <fullName evidence="2">Flagellar hook-length control protein-like C-terminal domain-containing protein</fullName>
    </recommendedName>
</protein>
<name>A0A143H9V0_9BACL</name>
<evidence type="ECO:0000259" key="2">
    <source>
        <dbReference type="Pfam" id="PF02120"/>
    </source>
</evidence>
<evidence type="ECO:0000313" key="3">
    <source>
        <dbReference type="EMBL" id="AMW98492.1"/>
    </source>
</evidence>
<dbReference type="Pfam" id="PF02120">
    <property type="entry name" value="Flg_hook"/>
    <property type="match status" value="1"/>
</dbReference>
<reference evidence="3 4" key="1">
    <citation type="journal article" date="2016" name="Genome Announc.">
        <title>Whole-Genome Sequence of Rummeliibacillus stabekisii Strain PP9 Isolated from Antarctic Soil.</title>
        <authorList>
            <person name="da Mota F.F."/>
            <person name="Vollu R.E."/>
            <person name="Jurelevicius D."/>
            <person name="Seldin L."/>
        </authorList>
    </citation>
    <scope>NUCLEOTIDE SEQUENCE [LARGE SCALE GENOMIC DNA]</scope>
    <source>
        <strain evidence="3 4">PP9</strain>
    </source>
</reference>